<evidence type="ECO:0000313" key="7">
    <source>
        <dbReference type="Proteomes" id="UP001303046"/>
    </source>
</evidence>
<dbReference type="PANTHER" id="PTHR45029">
    <property type="entry name" value="CARBOXYLIC ESTER HYDROLASE-RELATED"/>
    <property type="match status" value="1"/>
</dbReference>
<dbReference type="SUPFAM" id="SSF56219">
    <property type="entry name" value="DNase I-like"/>
    <property type="match status" value="1"/>
</dbReference>
<dbReference type="Gene3D" id="3.40.50.1820">
    <property type="entry name" value="alpha/beta hydrolase"/>
    <property type="match status" value="1"/>
</dbReference>
<dbReference type="InterPro" id="IPR029058">
    <property type="entry name" value="AB_hydrolase_fold"/>
</dbReference>
<dbReference type="InterPro" id="IPR036691">
    <property type="entry name" value="Endo/exonu/phosph_ase_sf"/>
</dbReference>
<gene>
    <name evidence="6" type="primary">Necator_chrIV.g15599</name>
    <name evidence="6" type="ORF">RB195_002304</name>
</gene>
<dbReference type="InterPro" id="IPR002018">
    <property type="entry name" value="CarbesteraseB"/>
</dbReference>
<dbReference type="Gene3D" id="3.60.10.10">
    <property type="entry name" value="Endonuclease/exonuclease/phosphatase"/>
    <property type="match status" value="1"/>
</dbReference>
<keyword evidence="7" id="KW-1185">Reference proteome</keyword>
<keyword evidence="3" id="KW-0378">Hydrolase</keyword>
<feature type="domain" description="Carboxylesterase type B" evidence="4">
    <location>
        <begin position="42"/>
        <end position="567"/>
    </location>
</feature>
<comment type="similarity">
    <text evidence="1">Belongs to the type-B carboxylesterase/lipase family.</text>
</comment>
<dbReference type="EMBL" id="JAVFWL010000004">
    <property type="protein sequence ID" value="KAK6750227.1"/>
    <property type="molecule type" value="Genomic_DNA"/>
</dbReference>
<dbReference type="InterPro" id="IPR043187">
    <property type="entry name" value="CM06B1-like"/>
</dbReference>
<organism evidence="6 7">
    <name type="scientific">Necator americanus</name>
    <name type="common">Human hookworm</name>
    <dbReference type="NCBI Taxonomy" id="51031"/>
    <lineage>
        <taxon>Eukaryota</taxon>
        <taxon>Metazoa</taxon>
        <taxon>Ecdysozoa</taxon>
        <taxon>Nematoda</taxon>
        <taxon>Chromadorea</taxon>
        <taxon>Rhabditida</taxon>
        <taxon>Rhabditina</taxon>
        <taxon>Rhabditomorpha</taxon>
        <taxon>Strongyloidea</taxon>
        <taxon>Ancylostomatidae</taxon>
        <taxon>Bunostominae</taxon>
        <taxon>Necator</taxon>
    </lineage>
</organism>
<evidence type="ECO:0000259" key="5">
    <source>
        <dbReference type="Pfam" id="PF03372"/>
    </source>
</evidence>
<dbReference type="CDD" id="cd09076">
    <property type="entry name" value="L1-EN"/>
    <property type="match status" value="1"/>
</dbReference>
<evidence type="ECO:0000259" key="4">
    <source>
        <dbReference type="Pfam" id="PF00135"/>
    </source>
</evidence>
<proteinExistence type="inferred from homology"/>
<feature type="domain" description="Endonuclease/exonuclease/phosphatase" evidence="5">
    <location>
        <begin position="618"/>
        <end position="837"/>
    </location>
</feature>
<evidence type="ECO:0008006" key="8">
    <source>
        <dbReference type="Google" id="ProtNLM"/>
    </source>
</evidence>
<dbReference type="PANTHER" id="PTHR45029:SF6">
    <property type="entry name" value="CARBOXYLIC ESTER HYDROLASE"/>
    <property type="match status" value="1"/>
</dbReference>
<reference evidence="6 7" key="1">
    <citation type="submission" date="2023-08" db="EMBL/GenBank/DDBJ databases">
        <title>A Necator americanus chromosomal reference genome.</title>
        <authorList>
            <person name="Ilik V."/>
            <person name="Petrzelkova K.J."/>
            <person name="Pardy F."/>
            <person name="Fuh T."/>
            <person name="Niatou-Singa F.S."/>
            <person name="Gouil Q."/>
            <person name="Baker L."/>
            <person name="Ritchie M.E."/>
            <person name="Jex A.R."/>
            <person name="Gazzola D."/>
            <person name="Li H."/>
            <person name="Toshio Fujiwara R."/>
            <person name="Zhan B."/>
            <person name="Aroian R.V."/>
            <person name="Pafco B."/>
            <person name="Schwarz E.M."/>
        </authorList>
    </citation>
    <scope>NUCLEOTIDE SEQUENCE [LARGE SCALE GENOMIC DNA]</scope>
    <source>
        <strain evidence="6 7">Aroian</strain>
        <tissue evidence="6">Whole animal</tissue>
    </source>
</reference>
<evidence type="ECO:0000256" key="2">
    <source>
        <dbReference type="ARBA" id="ARBA00022487"/>
    </source>
</evidence>
<evidence type="ECO:0000313" key="6">
    <source>
        <dbReference type="EMBL" id="KAK6750227.1"/>
    </source>
</evidence>
<name>A0ABR1DIF1_NECAM</name>
<dbReference type="InterPro" id="IPR019826">
    <property type="entry name" value="Carboxylesterase_B_AS"/>
</dbReference>
<dbReference type="PROSITE" id="PS00122">
    <property type="entry name" value="CARBOXYLESTERASE_B_1"/>
    <property type="match status" value="1"/>
</dbReference>
<protein>
    <recommendedName>
        <fullName evidence="8">Carboxylesterase</fullName>
    </recommendedName>
</protein>
<evidence type="ECO:0000256" key="1">
    <source>
        <dbReference type="ARBA" id="ARBA00005964"/>
    </source>
</evidence>
<accession>A0ABR1DIF1</accession>
<keyword evidence="2" id="KW-0719">Serine esterase</keyword>
<sequence length="1062" mass="121166">MVMKWHQKLVELSEFVNTKVNVFWEELERRRRMGVATSVIRSPLVRTRSGPVRGREYQLNDGRIVDMYMGIPYAEPPIGKLRFQKPQPVKHWTEEMDCVKFGPRCPQTDEYFAQFLNIVGKDEANCLTLNVFTPRWRENTSKKFAVMVWVHGGGFSIHSSSNYGDTSIARNLCVKDVVVVSVNYRLGPFGFFTTGDGVCRGNLGLWDQTLALQWVHDNIEAFGGDPDNVTVFGQSAGGACADLLAISPHSRNLFHRVIPMAGCGECDFAMRTSEAQAKLCREFARYLGWMGEDSDTEGLLHFMQAQPSSHLEVGIHPKKGFRHSQSGNLYFVPNIDGDFFPSPMEELRRVGPKKSIMCGTTENEGLFFVALGGYPKTAEGFRRFCNGIIRECDYGSDEESVRKEVYDFYMKDVDPKDKSKVAERMVELMGDYAINAGVMRYVRKMAENGNDVYFYCFEYYNPDGFGFLRFMLPFKGATHCSELRYVLGKGVFAKFRPNEADLKMIDIMTTFFTNFAKYGNPNGEHSVTDNKQLWERYDHKQPFRHLRIQLPMLAMADDYQQRRTEFWEKIFTKNRVKAALLLRTSSFLHQGDTRTTRHGDCLRLCNYNARTVSIDADLHALLGAAERIRFHVIALQETKCRRSGVRQMNDGSFVITGEKVPSQNVGGVGFVVHPSVVYLVDSHEILSPRLAILRLRPLRQKSISIINCYSPTSAADDSELDAFYEELEEVVRNEKSFYKFVVGEFNAKLGKATEEEYGIGRFGLRDRNENGNRLAGLLFAARLLHGNSLLMKNDYRWWIWESPNGATRAEIDHILTNRRWCLLDVSVVPSFCSGSDHRLLRAKIRLSHTMEKNICCRQRRRKEVVYDDCILEDSLSQGLRACAERASKPRTTNLDRISKTTKELLEGKRALRLDPNASHIERQKKILEAAQRRTSLKKCRRDLREYNIPLAAFLSEDGTRTSSRREMEIIMERFYSNLFRSSTPVSSPIIPTGEAPPRVLPSEVRVAIKSMKPGTAPGPDFISADFLRANGHPLHVISAAHMTSYLQKERISVEDLANRSYP</sequence>
<dbReference type="Pfam" id="PF03372">
    <property type="entry name" value="Exo_endo_phos"/>
    <property type="match status" value="1"/>
</dbReference>
<evidence type="ECO:0000256" key="3">
    <source>
        <dbReference type="ARBA" id="ARBA00022801"/>
    </source>
</evidence>
<comment type="caution">
    <text evidence="6">The sequence shown here is derived from an EMBL/GenBank/DDBJ whole genome shotgun (WGS) entry which is preliminary data.</text>
</comment>
<dbReference type="SUPFAM" id="SSF53474">
    <property type="entry name" value="alpha/beta-Hydrolases"/>
    <property type="match status" value="1"/>
</dbReference>
<dbReference type="InterPro" id="IPR005135">
    <property type="entry name" value="Endo/exonuclease/phosphatase"/>
</dbReference>
<dbReference type="Proteomes" id="UP001303046">
    <property type="component" value="Unassembled WGS sequence"/>
</dbReference>
<dbReference type="Pfam" id="PF00135">
    <property type="entry name" value="COesterase"/>
    <property type="match status" value="1"/>
</dbReference>